<organism evidence="2 3">
    <name type="scientific">Hymenobacter saemangeumensis</name>
    <dbReference type="NCBI Taxonomy" id="1084522"/>
    <lineage>
        <taxon>Bacteria</taxon>
        <taxon>Pseudomonadati</taxon>
        <taxon>Bacteroidota</taxon>
        <taxon>Cytophagia</taxon>
        <taxon>Cytophagales</taxon>
        <taxon>Hymenobacteraceae</taxon>
        <taxon>Hymenobacter</taxon>
    </lineage>
</organism>
<dbReference type="InterPro" id="IPR026444">
    <property type="entry name" value="Secre_tail"/>
</dbReference>
<proteinExistence type="predicted"/>
<keyword evidence="3" id="KW-1185">Reference proteome</keyword>
<protein>
    <recommendedName>
        <fullName evidence="1">Secretion system C-terminal sorting domain-containing protein</fullName>
    </recommendedName>
</protein>
<sequence>MANVTVAPNTTQTLQTGPNRYYPQVVIQNRGRAIVNDEVFIQRLEVQSGGILQVTLNGMVNGAVFQDTNGDGIEDPLPTSYNLRAGAIVEIAIPQGLPFQQFLAYSIDPAANYVFNGSTPQRTASALPGSPLQPLPGQVGSLTINNPTTVTLAAPVSMRGTLRLQNGVFTLGGQRLTLLATGQSTASILPIRGSLSGSTVTVQRPVSASTNAGVGYRHFSSPMQDAPISDLATASFTPVVNPQYNSTGPSVTPFPNVFGYDQSRVPAGNSPADFDRGWFSPNSTSDIMAPGRGYTVNIAGGQMEDFNGTPTQGPVMVSSQRSTSAQGGWLFAGNPYAAAISWAELGRSGLDNALYVFRSSGQYSGTYASYVNGIANNGGSDTLALGQGFFARVSAANTTGTLTFTDSARVLPRSQPLLLRGGDTRPRLTLGLSPAGSGSSQVQTTVYFENAATAGFDAQYDAVELLAPGQALGLNTLAGTQALSINGLPVLTGAEVLVPLRLTVARPGTYALQVDALQNLPAGYRAYLRDALTGAYTDLSTAAAATLNLTPGSAAGRYALLFTTQVRVLATAPAELAQLASVYPNPAHGSATLLLPQALRGQQATPVQVLDNLGRVVLTRTLPAGATEALALPLDQLAPGVYSVLAKTANGTVSKRLVVE</sequence>
<feature type="domain" description="Secretion system C-terminal sorting" evidence="1">
    <location>
        <begin position="582"/>
        <end position="659"/>
    </location>
</feature>
<accession>A0ABP8ITF4</accession>
<name>A0ABP8ITF4_9BACT</name>
<dbReference type="NCBIfam" id="TIGR04183">
    <property type="entry name" value="Por_Secre_tail"/>
    <property type="match status" value="1"/>
</dbReference>
<comment type="caution">
    <text evidence="2">The sequence shown here is derived from an EMBL/GenBank/DDBJ whole genome shotgun (WGS) entry which is preliminary data.</text>
</comment>
<gene>
    <name evidence="2" type="ORF">GCM10023185_46620</name>
</gene>
<reference evidence="3" key="1">
    <citation type="journal article" date="2019" name="Int. J. Syst. Evol. Microbiol.">
        <title>The Global Catalogue of Microorganisms (GCM) 10K type strain sequencing project: providing services to taxonomists for standard genome sequencing and annotation.</title>
        <authorList>
            <consortium name="The Broad Institute Genomics Platform"/>
            <consortium name="The Broad Institute Genome Sequencing Center for Infectious Disease"/>
            <person name="Wu L."/>
            <person name="Ma J."/>
        </authorList>
    </citation>
    <scope>NUCLEOTIDE SEQUENCE [LARGE SCALE GENOMIC DNA]</scope>
    <source>
        <strain evidence="3">JCM 17923</strain>
    </source>
</reference>
<evidence type="ECO:0000313" key="3">
    <source>
        <dbReference type="Proteomes" id="UP001501153"/>
    </source>
</evidence>
<evidence type="ECO:0000313" key="2">
    <source>
        <dbReference type="EMBL" id="GAA4371292.1"/>
    </source>
</evidence>
<dbReference type="Proteomes" id="UP001501153">
    <property type="component" value="Unassembled WGS sequence"/>
</dbReference>
<evidence type="ECO:0000259" key="1">
    <source>
        <dbReference type="Pfam" id="PF18962"/>
    </source>
</evidence>
<dbReference type="Pfam" id="PF18962">
    <property type="entry name" value="Por_Secre_tail"/>
    <property type="match status" value="1"/>
</dbReference>
<dbReference type="EMBL" id="BAABGZ010000082">
    <property type="protein sequence ID" value="GAA4371292.1"/>
    <property type="molecule type" value="Genomic_DNA"/>
</dbReference>